<dbReference type="Gene3D" id="2.30.240.10">
    <property type="entry name" value="At5g01610-like"/>
    <property type="match status" value="1"/>
</dbReference>
<reference evidence="2" key="1">
    <citation type="journal article" date="2013" name="Nat. Commun.">
        <title>Whole-genome sequencing of Oryza brachyantha reveals mechanisms underlying Oryza genome evolution.</title>
        <authorList>
            <person name="Chen J."/>
            <person name="Huang Q."/>
            <person name="Gao D."/>
            <person name="Wang J."/>
            <person name="Lang Y."/>
            <person name="Liu T."/>
            <person name="Li B."/>
            <person name="Bai Z."/>
            <person name="Luis Goicoechea J."/>
            <person name="Liang C."/>
            <person name="Chen C."/>
            <person name="Zhang W."/>
            <person name="Sun S."/>
            <person name="Liao Y."/>
            <person name="Zhang X."/>
            <person name="Yang L."/>
            <person name="Song C."/>
            <person name="Wang M."/>
            <person name="Shi J."/>
            <person name="Liu G."/>
            <person name="Liu J."/>
            <person name="Zhou H."/>
            <person name="Zhou W."/>
            <person name="Yu Q."/>
            <person name="An N."/>
            <person name="Chen Y."/>
            <person name="Cai Q."/>
            <person name="Wang B."/>
            <person name="Liu B."/>
            <person name="Min J."/>
            <person name="Huang Y."/>
            <person name="Wu H."/>
            <person name="Li Z."/>
            <person name="Zhang Y."/>
            <person name="Yin Y."/>
            <person name="Song W."/>
            <person name="Jiang J."/>
            <person name="Jackson S.A."/>
            <person name="Wing R.A."/>
            <person name="Wang J."/>
            <person name="Chen M."/>
        </authorList>
    </citation>
    <scope>NUCLEOTIDE SEQUENCE [LARGE SCALE GENOMIC DNA]</scope>
    <source>
        <strain evidence="2">cv. IRGC 101232</strain>
    </source>
</reference>
<proteinExistence type="predicted"/>
<keyword evidence="3" id="KW-1185">Reference proteome</keyword>
<keyword evidence="1" id="KW-0732">Signal</keyword>
<dbReference type="PANTHER" id="PTHR31676:SF14">
    <property type="entry name" value="OS03G0393600 PROTEIN"/>
    <property type="match status" value="1"/>
</dbReference>
<accession>J3LPF3</accession>
<sequence>QHLLVVVLVVATILHAASSATVYDVLEQNNLPRGLIPQGVTSYVLHPDGHLQVTLPGDCNFVVTVAGAQYKFRFGSTFVGLVKPGSISEVNGVRVQVKWAWLGISQVDRAGDQLKFTVGSSTVSFPVGNFASSPV</sequence>
<dbReference type="InterPro" id="IPR007493">
    <property type="entry name" value="DUF538"/>
</dbReference>
<feature type="signal peptide" evidence="1">
    <location>
        <begin position="1"/>
        <end position="19"/>
    </location>
</feature>
<evidence type="ECO:0000256" key="1">
    <source>
        <dbReference type="SAM" id="SignalP"/>
    </source>
</evidence>
<dbReference type="Proteomes" id="UP000006038">
    <property type="component" value="Chromosome 3"/>
</dbReference>
<evidence type="ECO:0000313" key="2">
    <source>
        <dbReference type="EnsemblPlants" id="OB03G29290.1"/>
    </source>
</evidence>
<protein>
    <submittedName>
        <fullName evidence="2">Uncharacterized protein</fullName>
    </submittedName>
</protein>
<organism evidence="2">
    <name type="scientific">Oryza brachyantha</name>
    <name type="common">malo sina</name>
    <dbReference type="NCBI Taxonomy" id="4533"/>
    <lineage>
        <taxon>Eukaryota</taxon>
        <taxon>Viridiplantae</taxon>
        <taxon>Streptophyta</taxon>
        <taxon>Embryophyta</taxon>
        <taxon>Tracheophyta</taxon>
        <taxon>Spermatophyta</taxon>
        <taxon>Magnoliopsida</taxon>
        <taxon>Liliopsida</taxon>
        <taxon>Poales</taxon>
        <taxon>Poaceae</taxon>
        <taxon>BOP clade</taxon>
        <taxon>Oryzoideae</taxon>
        <taxon>Oryzeae</taxon>
        <taxon>Oryzinae</taxon>
        <taxon>Oryza</taxon>
    </lineage>
</organism>
<dbReference type="SUPFAM" id="SSF141562">
    <property type="entry name" value="At5g01610-like"/>
    <property type="match status" value="1"/>
</dbReference>
<name>J3LPF3_ORYBR</name>
<dbReference type="OMA" id="GECNFVV"/>
<dbReference type="Pfam" id="PF04398">
    <property type="entry name" value="DUF538"/>
    <property type="match status" value="1"/>
</dbReference>
<dbReference type="AlphaFoldDB" id="J3LPF3"/>
<reference evidence="2" key="2">
    <citation type="submission" date="2013-04" db="UniProtKB">
        <authorList>
            <consortium name="EnsemblPlants"/>
        </authorList>
    </citation>
    <scope>IDENTIFICATION</scope>
</reference>
<feature type="chain" id="PRO_5003772867" evidence="1">
    <location>
        <begin position="20"/>
        <end position="135"/>
    </location>
</feature>
<dbReference type="Gramene" id="OB03G29290.1">
    <property type="protein sequence ID" value="OB03G29290.1"/>
    <property type="gene ID" value="OB03G29290"/>
</dbReference>
<dbReference type="eggNOG" id="ENOG502R3FG">
    <property type="taxonomic scope" value="Eukaryota"/>
</dbReference>
<dbReference type="EnsemblPlants" id="OB03G29290.1">
    <property type="protein sequence ID" value="OB03G29290.1"/>
    <property type="gene ID" value="OB03G29290"/>
</dbReference>
<dbReference type="HOGENOM" id="CLU_089542_5_0_1"/>
<dbReference type="InterPro" id="IPR036758">
    <property type="entry name" value="At5g01610-like"/>
</dbReference>
<dbReference type="PANTHER" id="PTHR31676">
    <property type="entry name" value="T31J12.3 PROTEIN-RELATED"/>
    <property type="match status" value="1"/>
</dbReference>
<dbReference type="STRING" id="4533.J3LPF3"/>
<evidence type="ECO:0000313" key="3">
    <source>
        <dbReference type="Proteomes" id="UP000006038"/>
    </source>
</evidence>